<evidence type="ECO:0000256" key="2">
    <source>
        <dbReference type="ARBA" id="ARBA00015195"/>
    </source>
</evidence>
<dbReference type="GO" id="GO:0000917">
    <property type="term" value="P:division septum assembly"/>
    <property type="evidence" value="ECO:0007669"/>
    <property type="project" value="UniProtKB-KW"/>
</dbReference>
<dbReference type="InterPro" id="IPR042233">
    <property type="entry name" value="Cell_div_ZapA_N"/>
</dbReference>
<dbReference type="RefSeq" id="WP_189495361.1">
    <property type="nucleotide sequence ID" value="NZ_BMZH01000002.1"/>
</dbReference>
<dbReference type="Proteomes" id="UP000634004">
    <property type="component" value="Unassembled WGS sequence"/>
</dbReference>
<dbReference type="Pfam" id="PF05164">
    <property type="entry name" value="ZapA"/>
    <property type="match status" value="1"/>
</dbReference>
<reference evidence="10" key="2">
    <citation type="submission" date="2020-09" db="EMBL/GenBank/DDBJ databases">
        <authorList>
            <person name="Sun Q."/>
            <person name="Kim S."/>
        </authorList>
    </citation>
    <scope>NUCLEOTIDE SEQUENCE</scope>
    <source>
        <strain evidence="10">KCTC 32513</strain>
    </source>
</reference>
<gene>
    <name evidence="10" type="ORF">GCM10009069_06490</name>
</gene>
<dbReference type="GO" id="GO:0005829">
    <property type="term" value="C:cytosol"/>
    <property type="evidence" value="ECO:0007669"/>
    <property type="project" value="TreeGrafter"/>
</dbReference>
<evidence type="ECO:0000256" key="9">
    <source>
        <dbReference type="ARBA" id="ARBA00033158"/>
    </source>
</evidence>
<evidence type="ECO:0000313" key="10">
    <source>
        <dbReference type="EMBL" id="GHA85985.1"/>
    </source>
</evidence>
<keyword evidence="5" id="KW-0717">Septation</keyword>
<dbReference type="EMBL" id="BMZH01000002">
    <property type="protein sequence ID" value="GHA85985.1"/>
    <property type="molecule type" value="Genomic_DNA"/>
</dbReference>
<dbReference type="PANTHER" id="PTHR34981:SF1">
    <property type="entry name" value="CELL DIVISION PROTEIN ZAPA"/>
    <property type="match status" value="1"/>
</dbReference>
<dbReference type="InterPro" id="IPR007838">
    <property type="entry name" value="Cell_div_ZapA-like"/>
</dbReference>
<proteinExistence type="predicted"/>
<dbReference type="InterPro" id="IPR036192">
    <property type="entry name" value="Cell_div_ZapA-like_sf"/>
</dbReference>
<comment type="function">
    <text evidence="7">Activator of cell division through the inhibition of FtsZ GTPase activity, therefore promoting FtsZ assembly into bundles of protofilaments necessary for the formation of the division Z ring. It is recruited early at mid-cell but it is not essential for cell division.</text>
</comment>
<evidence type="ECO:0000256" key="1">
    <source>
        <dbReference type="ARBA" id="ARBA00004496"/>
    </source>
</evidence>
<dbReference type="AlphaFoldDB" id="A0A8J3CM79"/>
<comment type="subcellular location">
    <subcellularLocation>
        <location evidence="1">Cytoplasm</location>
    </subcellularLocation>
</comment>
<reference evidence="10" key="1">
    <citation type="journal article" date="2014" name="Int. J. Syst. Evol. Microbiol.">
        <title>Complete genome sequence of Corynebacterium casei LMG S-19264T (=DSM 44701T), isolated from a smear-ripened cheese.</title>
        <authorList>
            <consortium name="US DOE Joint Genome Institute (JGI-PGF)"/>
            <person name="Walter F."/>
            <person name="Albersmeier A."/>
            <person name="Kalinowski J."/>
            <person name="Ruckert C."/>
        </authorList>
    </citation>
    <scope>NUCLEOTIDE SEQUENCE</scope>
    <source>
        <strain evidence="10">KCTC 32513</strain>
    </source>
</reference>
<dbReference type="GO" id="GO:0030428">
    <property type="term" value="C:cell septum"/>
    <property type="evidence" value="ECO:0007669"/>
    <property type="project" value="TreeGrafter"/>
</dbReference>
<keyword evidence="11" id="KW-1185">Reference proteome</keyword>
<dbReference type="GO" id="GO:0043093">
    <property type="term" value="P:FtsZ-dependent cytokinesis"/>
    <property type="evidence" value="ECO:0007669"/>
    <property type="project" value="TreeGrafter"/>
</dbReference>
<protein>
    <recommendedName>
        <fullName evidence="2">Cell division protein ZapA</fullName>
    </recommendedName>
    <alternativeName>
        <fullName evidence="9">Z ring-associated protein ZapA</fullName>
    </alternativeName>
</protein>
<dbReference type="GO" id="GO:0000921">
    <property type="term" value="P:septin ring assembly"/>
    <property type="evidence" value="ECO:0007669"/>
    <property type="project" value="TreeGrafter"/>
</dbReference>
<dbReference type="Gene3D" id="3.30.160.880">
    <property type="entry name" value="Cell division protein ZapA protomer, N-terminal domain"/>
    <property type="match status" value="1"/>
</dbReference>
<dbReference type="SUPFAM" id="SSF102829">
    <property type="entry name" value="Cell division protein ZapA-like"/>
    <property type="match status" value="1"/>
</dbReference>
<evidence type="ECO:0000256" key="5">
    <source>
        <dbReference type="ARBA" id="ARBA00023210"/>
    </source>
</evidence>
<evidence type="ECO:0000256" key="6">
    <source>
        <dbReference type="ARBA" id="ARBA00023306"/>
    </source>
</evidence>
<evidence type="ECO:0000256" key="4">
    <source>
        <dbReference type="ARBA" id="ARBA00022618"/>
    </source>
</evidence>
<keyword evidence="4 10" id="KW-0132">Cell division</keyword>
<sequence length="122" mass="13412">MGKVSLNINGRAYGLGCEAGEEERLTRLGQRLDARVAQMADQFGQIGDLRLLVMAGITLIDEIEDPESTVELQIEERLGDMTKKLDAATKARESTEVEAVEGLMTAARRIERLAERLAETGH</sequence>
<dbReference type="PANTHER" id="PTHR34981">
    <property type="entry name" value="CELL DIVISION PROTEIN ZAPA"/>
    <property type="match status" value="1"/>
</dbReference>
<comment type="subunit">
    <text evidence="8">Homodimer. Interacts with FtsZ.</text>
</comment>
<dbReference type="GO" id="GO:0032153">
    <property type="term" value="C:cell division site"/>
    <property type="evidence" value="ECO:0007669"/>
    <property type="project" value="TreeGrafter"/>
</dbReference>
<evidence type="ECO:0000256" key="8">
    <source>
        <dbReference type="ARBA" id="ARBA00026068"/>
    </source>
</evidence>
<evidence type="ECO:0000313" key="11">
    <source>
        <dbReference type="Proteomes" id="UP000634004"/>
    </source>
</evidence>
<accession>A0A8J3CM79</accession>
<evidence type="ECO:0000256" key="3">
    <source>
        <dbReference type="ARBA" id="ARBA00022490"/>
    </source>
</evidence>
<keyword evidence="3" id="KW-0963">Cytoplasm</keyword>
<comment type="caution">
    <text evidence="10">The sequence shown here is derived from an EMBL/GenBank/DDBJ whole genome shotgun (WGS) entry which is preliminary data.</text>
</comment>
<evidence type="ECO:0000256" key="7">
    <source>
        <dbReference type="ARBA" id="ARBA00024910"/>
    </source>
</evidence>
<organism evidence="10 11">
    <name type="scientific">Algimonas arctica</name>
    <dbReference type="NCBI Taxonomy" id="1479486"/>
    <lineage>
        <taxon>Bacteria</taxon>
        <taxon>Pseudomonadati</taxon>
        <taxon>Pseudomonadota</taxon>
        <taxon>Alphaproteobacteria</taxon>
        <taxon>Maricaulales</taxon>
        <taxon>Robiginitomaculaceae</taxon>
        <taxon>Algimonas</taxon>
    </lineage>
</organism>
<keyword evidence="6" id="KW-0131">Cell cycle</keyword>
<name>A0A8J3CM79_9PROT</name>